<evidence type="ECO:0000313" key="2">
    <source>
        <dbReference type="EMBL" id="SNS42794.1"/>
    </source>
</evidence>
<name>A0A239EFW3_9ACTN</name>
<dbReference type="AlphaFoldDB" id="A0A239EFW3"/>
<organism evidence="2 3">
    <name type="scientific">Geodermatophilus saharensis</name>
    <dbReference type="NCBI Taxonomy" id="1137994"/>
    <lineage>
        <taxon>Bacteria</taxon>
        <taxon>Bacillati</taxon>
        <taxon>Actinomycetota</taxon>
        <taxon>Actinomycetes</taxon>
        <taxon>Geodermatophilales</taxon>
        <taxon>Geodermatophilaceae</taxon>
        <taxon>Geodermatophilus</taxon>
    </lineage>
</organism>
<reference evidence="3" key="1">
    <citation type="submission" date="2017-06" db="EMBL/GenBank/DDBJ databases">
        <authorList>
            <person name="Varghese N."/>
            <person name="Submissions S."/>
        </authorList>
    </citation>
    <scope>NUCLEOTIDE SEQUENCE [LARGE SCALE GENOMIC DNA]</scope>
    <source>
        <strain evidence="3">DSM 45423</strain>
    </source>
</reference>
<sequence length="502" mass="53954">MRIGTWNLDRCPSSTSEKGQEVAARLDELKADLWLLTEVHRDWDPRGGTFAVSRPRSFDPDAPKRWAGVETSLPLTTLPSQSEHPGEEGLVLARVQVDGRDVLVACSVLPWRGAEQYWYGLPDGQIAQFHSVLEHHVERIRTERREDEPLVWGGDFNQALRRPVYGGTVEGMTALQSAFESLGLVALTVDAEHRNGHMRSIDHLAVSEHFTVASAETHRLTWSDGRNLSDHAAYTVDVELTGPDTGPGPTAVATRDERSRWTSWAGVRGVLRKGEQPPADDDLDDFDEQSVVARAGQELVERLLRTGIDGFGPFKPAAESAREALEGRTPEQAVSALIRNHCALAGAQGFVTNVGGLVTLPVTLPANVGASYLVQAHLAASIAAVHGHDLGGEQMRSAVLLCLLGNAGTEVLKRAGVTVGTKMSTALIKRIPVTVIREINKRAGFALVAKFGTKRAALTLAKGVPVVGGVIGGGFDVVATRAVGAYADRTFRPVVADDVPVS</sequence>
<dbReference type="GO" id="GO:0004519">
    <property type="term" value="F:endonuclease activity"/>
    <property type="evidence" value="ECO:0007669"/>
    <property type="project" value="UniProtKB-KW"/>
</dbReference>
<keyword evidence="2" id="KW-0269">Exonuclease</keyword>
<dbReference type="Pfam" id="PF03372">
    <property type="entry name" value="Exo_endo_phos"/>
    <property type="match status" value="1"/>
</dbReference>
<dbReference type="InterPro" id="IPR005135">
    <property type="entry name" value="Endo/exonuclease/phosphatase"/>
</dbReference>
<gene>
    <name evidence="2" type="ORF">SAMN04488107_2508</name>
</gene>
<keyword evidence="3" id="KW-1185">Reference proteome</keyword>
<dbReference type="RefSeq" id="WP_217897331.1">
    <property type="nucleotide sequence ID" value="NZ_FZOH01000004.1"/>
</dbReference>
<feature type="domain" description="Endonuclease/exonuclease/phosphatase" evidence="1">
    <location>
        <begin position="4"/>
        <end position="231"/>
    </location>
</feature>
<dbReference type="Pfam" id="PF12787">
    <property type="entry name" value="EcsC"/>
    <property type="match status" value="1"/>
</dbReference>
<accession>A0A239EFW3</accession>
<dbReference type="GO" id="GO:0004527">
    <property type="term" value="F:exonuclease activity"/>
    <property type="evidence" value="ECO:0007669"/>
    <property type="project" value="UniProtKB-KW"/>
</dbReference>
<evidence type="ECO:0000259" key="1">
    <source>
        <dbReference type="Pfam" id="PF03372"/>
    </source>
</evidence>
<dbReference type="Proteomes" id="UP000198386">
    <property type="component" value="Unassembled WGS sequence"/>
</dbReference>
<protein>
    <submittedName>
        <fullName evidence="2">Metal-dependent hydrolase, endonuclease/exonuclease/phosphatase family</fullName>
    </submittedName>
</protein>
<dbReference type="InterPro" id="IPR036691">
    <property type="entry name" value="Endo/exonu/phosph_ase_sf"/>
</dbReference>
<keyword evidence="2" id="KW-0255">Endonuclease</keyword>
<proteinExistence type="predicted"/>
<evidence type="ECO:0000313" key="3">
    <source>
        <dbReference type="Proteomes" id="UP000198386"/>
    </source>
</evidence>
<keyword evidence="2" id="KW-0540">Nuclease</keyword>
<dbReference type="InterPro" id="IPR024787">
    <property type="entry name" value="EcsC"/>
</dbReference>
<dbReference type="Gene3D" id="3.60.10.10">
    <property type="entry name" value="Endonuclease/exonuclease/phosphatase"/>
    <property type="match status" value="1"/>
</dbReference>
<dbReference type="SUPFAM" id="SSF56219">
    <property type="entry name" value="DNase I-like"/>
    <property type="match status" value="1"/>
</dbReference>
<keyword evidence="2" id="KW-0378">Hydrolase</keyword>
<dbReference type="EMBL" id="FZOH01000004">
    <property type="protein sequence ID" value="SNS42794.1"/>
    <property type="molecule type" value="Genomic_DNA"/>
</dbReference>